<evidence type="ECO:0000313" key="4">
    <source>
        <dbReference type="Proteomes" id="UP000272025"/>
    </source>
</evidence>
<feature type="transmembrane region" description="Helical" evidence="2">
    <location>
        <begin position="119"/>
        <end position="140"/>
    </location>
</feature>
<feature type="transmembrane region" description="Helical" evidence="2">
    <location>
        <begin position="152"/>
        <end position="171"/>
    </location>
</feature>
<evidence type="ECO:0000256" key="2">
    <source>
        <dbReference type="SAM" id="Phobius"/>
    </source>
</evidence>
<feature type="region of interest" description="Disordered" evidence="1">
    <location>
        <begin position="318"/>
        <end position="338"/>
    </location>
</feature>
<keyword evidence="2" id="KW-1133">Transmembrane helix</keyword>
<organism evidence="3 4">
    <name type="scientific">Sodiomyces alkalinus (strain CBS 110278 / VKM F-3762 / F11)</name>
    <name type="common">Alkaliphilic filamentous fungus</name>
    <dbReference type="NCBI Taxonomy" id="1314773"/>
    <lineage>
        <taxon>Eukaryota</taxon>
        <taxon>Fungi</taxon>
        <taxon>Dikarya</taxon>
        <taxon>Ascomycota</taxon>
        <taxon>Pezizomycotina</taxon>
        <taxon>Sordariomycetes</taxon>
        <taxon>Hypocreomycetidae</taxon>
        <taxon>Glomerellales</taxon>
        <taxon>Plectosphaerellaceae</taxon>
        <taxon>Sodiomyces</taxon>
    </lineage>
</organism>
<protein>
    <recommendedName>
        <fullName evidence="5">Integral membrane protein</fullName>
    </recommendedName>
</protein>
<name>A0A3N2Q6Z1_SODAK</name>
<keyword evidence="4" id="KW-1185">Reference proteome</keyword>
<evidence type="ECO:0008006" key="5">
    <source>
        <dbReference type="Google" id="ProtNLM"/>
    </source>
</evidence>
<sequence>MSSWSLLTPAAWALYAIDYVAFNDPWRYMSSIARLSIDVASVLIFLVLVHLHFGITLARDGSLSRRATVAKKVSYIVTVPLWALALATFSILLRVFTAVDQYTVPELYILLDDLLRLDLAFISILFVLSLAVVVAAVCITVKSRKSPPHVRYACSIYLASAIFWCLGRLYMLVEAALWSNPAGVYVLRPMWGILLTAIFLGVWTFIILTMLFALGAKKADGLWTVIPPWAQPAYLGHAVPEEGYHAYGTQPTYNFVENYQKNQHPAAWQQPMMPVSPTPLGELNAVPPVNELGGYQRPGELGSNAQAWEMTSSPAPQYAHLYSQTQQDESAQHGSYVK</sequence>
<keyword evidence="2" id="KW-0472">Membrane</keyword>
<dbReference type="AlphaFoldDB" id="A0A3N2Q6Z1"/>
<accession>A0A3N2Q6Z1</accession>
<proteinExistence type="predicted"/>
<reference evidence="3 4" key="1">
    <citation type="journal article" date="2018" name="Mol. Ecol.">
        <title>The obligate alkalophilic soda-lake fungus Sodiomyces alkalinus has shifted to a protein diet.</title>
        <authorList>
            <person name="Grum-Grzhimaylo A.A."/>
            <person name="Falkoski D.L."/>
            <person name="van den Heuvel J."/>
            <person name="Valero-Jimenez C.A."/>
            <person name="Min B."/>
            <person name="Choi I.G."/>
            <person name="Lipzen A."/>
            <person name="Daum C.G."/>
            <person name="Aanen D.K."/>
            <person name="Tsang A."/>
            <person name="Henrissat B."/>
            <person name="Bilanenko E.N."/>
            <person name="de Vries R.P."/>
            <person name="van Kan J.A.L."/>
            <person name="Grigoriev I.V."/>
            <person name="Debets A.J.M."/>
        </authorList>
    </citation>
    <scope>NUCLEOTIDE SEQUENCE [LARGE SCALE GENOMIC DNA]</scope>
    <source>
        <strain evidence="3 4">F11</strain>
    </source>
</reference>
<evidence type="ECO:0000256" key="1">
    <source>
        <dbReference type="SAM" id="MobiDB-lite"/>
    </source>
</evidence>
<feature type="compositionally biased region" description="Polar residues" evidence="1">
    <location>
        <begin position="322"/>
        <end position="338"/>
    </location>
</feature>
<feature type="transmembrane region" description="Helical" evidence="2">
    <location>
        <begin position="32"/>
        <end position="53"/>
    </location>
</feature>
<keyword evidence="2" id="KW-0812">Transmembrane</keyword>
<dbReference type="EMBL" id="ML119051">
    <property type="protein sequence ID" value="ROT42551.1"/>
    <property type="molecule type" value="Genomic_DNA"/>
</dbReference>
<feature type="transmembrane region" description="Helical" evidence="2">
    <location>
        <begin position="191"/>
        <end position="214"/>
    </location>
</feature>
<gene>
    <name evidence="3" type="ORF">SODALDRAFT_18184</name>
</gene>
<feature type="transmembrane region" description="Helical" evidence="2">
    <location>
        <begin position="73"/>
        <end position="99"/>
    </location>
</feature>
<evidence type="ECO:0000313" key="3">
    <source>
        <dbReference type="EMBL" id="ROT42551.1"/>
    </source>
</evidence>
<dbReference type="GeneID" id="39575540"/>
<dbReference type="OrthoDB" id="5217806at2759"/>
<dbReference type="Proteomes" id="UP000272025">
    <property type="component" value="Unassembled WGS sequence"/>
</dbReference>
<dbReference type="RefSeq" id="XP_028470357.1">
    <property type="nucleotide sequence ID" value="XM_028607062.1"/>
</dbReference>